<dbReference type="InterPro" id="IPR001789">
    <property type="entry name" value="Sig_transdc_resp-reg_receiver"/>
</dbReference>
<dbReference type="Proteomes" id="UP001500298">
    <property type="component" value="Unassembled WGS sequence"/>
</dbReference>
<evidence type="ECO:0000313" key="5">
    <source>
        <dbReference type="Proteomes" id="UP001500298"/>
    </source>
</evidence>
<accession>A0ABP9D3G6</accession>
<evidence type="ECO:0000256" key="1">
    <source>
        <dbReference type="ARBA" id="ARBA00022553"/>
    </source>
</evidence>
<comment type="caution">
    <text evidence="4">The sequence shown here is derived from an EMBL/GenBank/DDBJ whole genome shotgun (WGS) entry which is preliminary data.</text>
</comment>
<dbReference type="EMBL" id="BAABJX010000010">
    <property type="protein sequence ID" value="GAA4823936.1"/>
    <property type="molecule type" value="Genomic_DNA"/>
</dbReference>
<sequence>MNYVYVIDDDLQFCKHLSSVLSHEGLEVKISDNVIEMASKVNQDKPLVILCNVNVGEQSGSKLLRSIQANPQTNHIPFIFMLNDEKHSREGLLALGADNVLVKPFGFEELLHGILT</sequence>
<dbReference type="SUPFAM" id="SSF52172">
    <property type="entry name" value="CheY-like"/>
    <property type="match status" value="1"/>
</dbReference>
<proteinExistence type="predicted"/>
<evidence type="ECO:0000259" key="3">
    <source>
        <dbReference type="PROSITE" id="PS50110"/>
    </source>
</evidence>
<dbReference type="SMART" id="SM00448">
    <property type="entry name" value="REC"/>
    <property type="match status" value="1"/>
</dbReference>
<dbReference type="RefSeq" id="WP_345369006.1">
    <property type="nucleotide sequence ID" value="NZ_BAABJX010000010.1"/>
</dbReference>
<keyword evidence="5" id="KW-1185">Reference proteome</keyword>
<dbReference type="InterPro" id="IPR050595">
    <property type="entry name" value="Bact_response_regulator"/>
</dbReference>
<dbReference type="InterPro" id="IPR011006">
    <property type="entry name" value="CheY-like_superfamily"/>
</dbReference>
<dbReference type="PANTHER" id="PTHR44591">
    <property type="entry name" value="STRESS RESPONSE REGULATOR PROTEIN 1"/>
    <property type="match status" value="1"/>
</dbReference>
<organism evidence="4 5">
    <name type="scientific">Algivirga pacifica</name>
    <dbReference type="NCBI Taxonomy" id="1162670"/>
    <lineage>
        <taxon>Bacteria</taxon>
        <taxon>Pseudomonadati</taxon>
        <taxon>Bacteroidota</taxon>
        <taxon>Cytophagia</taxon>
        <taxon>Cytophagales</taxon>
        <taxon>Flammeovirgaceae</taxon>
        <taxon>Algivirga</taxon>
    </lineage>
</organism>
<reference evidence="5" key="1">
    <citation type="journal article" date="2019" name="Int. J. Syst. Evol. Microbiol.">
        <title>The Global Catalogue of Microorganisms (GCM) 10K type strain sequencing project: providing services to taxonomists for standard genome sequencing and annotation.</title>
        <authorList>
            <consortium name="The Broad Institute Genomics Platform"/>
            <consortium name="The Broad Institute Genome Sequencing Center for Infectious Disease"/>
            <person name="Wu L."/>
            <person name="Ma J."/>
        </authorList>
    </citation>
    <scope>NUCLEOTIDE SEQUENCE [LARGE SCALE GENOMIC DNA]</scope>
    <source>
        <strain evidence="5">JCM 18326</strain>
    </source>
</reference>
<dbReference type="PANTHER" id="PTHR44591:SF3">
    <property type="entry name" value="RESPONSE REGULATORY DOMAIN-CONTAINING PROTEIN"/>
    <property type="match status" value="1"/>
</dbReference>
<dbReference type="PROSITE" id="PS50110">
    <property type="entry name" value="RESPONSE_REGULATORY"/>
    <property type="match status" value="1"/>
</dbReference>
<dbReference type="Pfam" id="PF00072">
    <property type="entry name" value="Response_reg"/>
    <property type="match status" value="1"/>
</dbReference>
<name>A0ABP9D3G6_9BACT</name>
<comment type="caution">
    <text evidence="2">Lacks conserved residue(s) required for the propagation of feature annotation.</text>
</comment>
<feature type="domain" description="Response regulatory" evidence="3">
    <location>
        <begin position="3"/>
        <end position="116"/>
    </location>
</feature>
<protein>
    <recommendedName>
        <fullName evidence="3">Response regulatory domain-containing protein</fullName>
    </recommendedName>
</protein>
<dbReference type="Gene3D" id="3.40.50.2300">
    <property type="match status" value="1"/>
</dbReference>
<gene>
    <name evidence="4" type="ORF">GCM10023331_05520</name>
</gene>
<dbReference type="CDD" id="cd00156">
    <property type="entry name" value="REC"/>
    <property type="match status" value="1"/>
</dbReference>
<evidence type="ECO:0000256" key="2">
    <source>
        <dbReference type="PROSITE-ProRule" id="PRU00169"/>
    </source>
</evidence>
<evidence type="ECO:0000313" key="4">
    <source>
        <dbReference type="EMBL" id="GAA4823936.1"/>
    </source>
</evidence>
<keyword evidence="1" id="KW-0597">Phosphoprotein</keyword>